<organism evidence="8 9">
    <name type="scientific">Veronia pacifica</name>
    <dbReference type="NCBI Taxonomy" id="1080227"/>
    <lineage>
        <taxon>Bacteria</taxon>
        <taxon>Pseudomonadati</taxon>
        <taxon>Pseudomonadota</taxon>
        <taxon>Gammaproteobacteria</taxon>
        <taxon>Vibrionales</taxon>
        <taxon>Vibrionaceae</taxon>
        <taxon>Veronia</taxon>
    </lineage>
</organism>
<dbReference type="GO" id="GO:0008999">
    <property type="term" value="F:protein-N-terminal-alanine acetyltransferase activity"/>
    <property type="evidence" value="ECO:0007669"/>
    <property type="project" value="UniProtKB-EC"/>
</dbReference>
<comment type="similarity">
    <text evidence="3">Belongs to the acetyltransferase family. RimJ subfamily.</text>
</comment>
<comment type="caution">
    <text evidence="8">The sequence shown here is derived from an EMBL/GenBank/DDBJ whole genome shotgun (WGS) entry which is preliminary data.</text>
</comment>
<keyword evidence="9" id="KW-1185">Reference proteome</keyword>
<dbReference type="Gene3D" id="3.40.630.30">
    <property type="match status" value="1"/>
</dbReference>
<comment type="catalytic activity">
    <reaction evidence="5">
        <text>N-terminal L-alanyl-[ribosomal protein uS5] + acetyl-CoA = N-terminal N(alpha)-acetyl-L-alanyl-[ribosomal protein uS5] + CoA + H(+)</text>
        <dbReference type="Rhea" id="RHEA:43752"/>
        <dbReference type="Rhea" id="RHEA-COMP:10672"/>
        <dbReference type="Rhea" id="RHEA-COMP:10673"/>
        <dbReference type="ChEBI" id="CHEBI:15378"/>
        <dbReference type="ChEBI" id="CHEBI:57287"/>
        <dbReference type="ChEBI" id="CHEBI:57288"/>
        <dbReference type="ChEBI" id="CHEBI:64718"/>
        <dbReference type="ChEBI" id="CHEBI:83683"/>
        <dbReference type="EC" id="2.3.1.267"/>
    </reaction>
</comment>
<gene>
    <name evidence="8" type="ORF">A8L45_08730</name>
</gene>
<keyword evidence="1 8" id="KW-0808">Transferase</keyword>
<dbReference type="GO" id="GO:0005737">
    <property type="term" value="C:cytoplasm"/>
    <property type="evidence" value="ECO:0007669"/>
    <property type="project" value="TreeGrafter"/>
</dbReference>
<evidence type="ECO:0000313" key="8">
    <source>
        <dbReference type="EMBL" id="ODA33911.1"/>
    </source>
</evidence>
<dbReference type="FunFam" id="3.40.630.30:FF:000005">
    <property type="entry name" value="Ribosomal protein alanine acetyltransferase"/>
    <property type="match status" value="1"/>
</dbReference>
<dbReference type="Proteomes" id="UP000094936">
    <property type="component" value="Unassembled WGS sequence"/>
</dbReference>
<evidence type="ECO:0000256" key="2">
    <source>
        <dbReference type="ARBA" id="ARBA00023315"/>
    </source>
</evidence>
<evidence type="ECO:0000256" key="4">
    <source>
        <dbReference type="ARBA" id="ARBA00039124"/>
    </source>
</evidence>
<keyword evidence="2" id="KW-0012">Acyltransferase</keyword>
<dbReference type="SUPFAM" id="SSF55729">
    <property type="entry name" value="Acyl-CoA N-acyltransferases (Nat)"/>
    <property type="match status" value="1"/>
</dbReference>
<proteinExistence type="inferred from homology"/>
<dbReference type="Pfam" id="PF13302">
    <property type="entry name" value="Acetyltransf_3"/>
    <property type="match status" value="1"/>
</dbReference>
<dbReference type="AlphaFoldDB" id="A0A1C3EKZ9"/>
<evidence type="ECO:0000256" key="1">
    <source>
        <dbReference type="ARBA" id="ARBA00022679"/>
    </source>
</evidence>
<dbReference type="PANTHER" id="PTHR43792">
    <property type="entry name" value="GNAT FAMILY, PUTATIVE (AFU_ORTHOLOGUE AFUA_3G00765)-RELATED-RELATED"/>
    <property type="match status" value="1"/>
</dbReference>
<evidence type="ECO:0000259" key="7">
    <source>
        <dbReference type="PROSITE" id="PS51186"/>
    </source>
</evidence>
<reference evidence="8 9" key="1">
    <citation type="submission" date="2016-05" db="EMBL/GenBank/DDBJ databases">
        <title>Genomic Taxonomy of the Vibrionaceae.</title>
        <authorList>
            <person name="Gomez-Gil B."/>
            <person name="Enciso-Ibarra J."/>
        </authorList>
    </citation>
    <scope>NUCLEOTIDE SEQUENCE [LARGE SCALE GENOMIC DNA]</scope>
    <source>
        <strain evidence="8 9">CAIM 1920</strain>
    </source>
</reference>
<evidence type="ECO:0000256" key="3">
    <source>
        <dbReference type="ARBA" id="ARBA00038502"/>
    </source>
</evidence>
<dbReference type="EMBL" id="LYBM01000012">
    <property type="protein sequence ID" value="ODA33911.1"/>
    <property type="molecule type" value="Genomic_DNA"/>
</dbReference>
<dbReference type="STRING" id="1080227.A8L45_08730"/>
<evidence type="ECO:0000256" key="5">
    <source>
        <dbReference type="ARBA" id="ARBA00048922"/>
    </source>
</evidence>
<dbReference type="OrthoDB" id="9801669at2"/>
<accession>A0A1C3EKZ9</accession>
<name>A0A1C3EKZ9_9GAMM</name>
<sequence length="182" mass="21035">MQSTVIHTKRTRLEFLSPDDAHMMTAFCDRNREHLAPWEPLRTEEYYSEEYWIRQLSHQQMALKMGQEYKFAALDKERKTIIGVANFTGVIRGVFDACMLGYCIDQKQVNQGLMTEILTASIDYIFEEVGLHRVMANYMPDNHASAAVLKKIGFEKEGYAKSYLRIAGHWQDHVLTAKINPA</sequence>
<dbReference type="PROSITE" id="PS51186">
    <property type="entry name" value="GNAT"/>
    <property type="match status" value="1"/>
</dbReference>
<dbReference type="PANTHER" id="PTHR43792:SF8">
    <property type="entry name" value="[RIBOSOMAL PROTEIN US5]-ALANINE N-ACETYLTRANSFERASE"/>
    <property type="match status" value="1"/>
</dbReference>
<dbReference type="EC" id="2.3.1.267" evidence="4"/>
<dbReference type="InterPro" id="IPR000182">
    <property type="entry name" value="GNAT_dom"/>
</dbReference>
<dbReference type="InterPro" id="IPR051531">
    <property type="entry name" value="N-acetyltransferase"/>
</dbReference>
<feature type="domain" description="N-acetyltransferase" evidence="7">
    <location>
        <begin position="25"/>
        <end position="181"/>
    </location>
</feature>
<evidence type="ECO:0000256" key="6">
    <source>
        <dbReference type="ARBA" id="ARBA00074015"/>
    </source>
</evidence>
<dbReference type="InterPro" id="IPR016181">
    <property type="entry name" value="Acyl_CoA_acyltransferase"/>
</dbReference>
<dbReference type="RefSeq" id="WP_068901347.1">
    <property type="nucleotide sequence ID" value="NZ_JBHUIF010000004.1"/>
</dbReference>
<evidence type="ECO:0000313" key="9">
    <source>
        <dbReference type="Proteomes" id="UP000094936"/>
    </source>
</evidence>
<protein>
    <recommendedName>
        <fullName evidence="6">[Ribosomal protein uS5]-alanine N-acetyltransferase</fullName>
        <ecNumber evidence="4">2.3.1.267</ecNumber>
    </recommendedName>
</protein>